<reference evidence="3" key="1">
    <citation type="submission" date="2016-01" db="EMBL/GenBank/DDBJ databases">
        <authorList>
            <person name="Mitreva M."/>
            <person name="Pepin K.H."/>
            <person name="Mihindukulasuriya K.A."/>
            <person name="Fulton R."/>
            <person name="Fronick C."/>
            <person name="O'Laughlin M."/>
            <person name="Miner T."/>
            <person name="Herter B."/>
            <person name="Rosa B.A."/>
            <person name="Cordes M."/>
            <person name="Tomlinson C."/>
            <person name="Wollam A."/>
            <person name="Palsikar V.B."/>
            <person name="Mardis E.R."/>
            <person name="Wilson R.K."/>
        </authorList>
    </citation>
    <scope>NUCLEOTIDE SEQUENCE [LARGE SCALE GENOMIC DNA]</scope>
    <source>
        <strain evidence="3">GED7749B</strain>
    </source>
</reference>
<feature type="region of interest" description="Disordered" evidence="1">
    <location>
        <begin position="1"/>
        <end position="67"/>
    </location>
</feature>
<dbReference type="Proteomes" id="UP000070376">
    <property type="component" value="Unassembled WGS sequence"/>
</dbReference>
<feature type="compositionally biased region" description="Basic residues" evidence="1">
    <location>
        <begin position="45"/>
        <end position="56"/>
    </location>
</feature>
<evidence type="ECO:0000313" key="2">
    <source>
        <dbReference type="EMBL" id="KWZ80749.1"/>
    </source>
</evidence>
<dbReference type="PATRIC" id="fig|1398.22.peg.2215"/>
<organism evidence="2 3">
    <name type="scientific">Heyndrickxia coagulans</name>
    <name type="common">Weizmannia coagulans</name>
    <dbReference type="NCBI Taxonomy" id="1398"/>
    <lineage>
        <taxon>Bacteria</taxon>
        <taxon>Bacillati</taxon>
        <taxon>Bacillota</taxon>
        <taxon>Bacilli</taxon>
        <taxon>Bacillales</taxon>
        <taxon>Bacillaceae</taxon>
        <taxon>Heyndrickxia</taxon>
    </lineage>
</organism>
<sequence>MNMPKRKHGAEQKNKEGFDSAKTDSEYSRELQQLGDGAGSAAANRMHKEKAKKMKSSKNQGEWKGMH</sequence>
<protein>
    <submittedName>
        <fullName evidence="2">Uncharacterized protein</fullName>
    </submittedName>
</protein>
<evidence type="ECO:0000313" key="3">
    <source>
        <dbReference type="Proteomes" id="UP000070376"/>
    </source>
</evidence>
<name>A0A133KM22_HEYCO</name>
<accession>A0A133KM22</accession>
<feature type="compositionally biased region" description="Basic and acidic residues" evidence="1">
    <location>
        <begin position="9"/>
        <end position="29"/>
    </location>
</feature>
<dbReference type="AlphaFoldDB" id="A0A133KM22"/>
<gene>
    <name evidence="2" type="ORF">HMPREF3213_02207</name>
</gene>
<proteinExistence type="predicted"/>
<evidence type="ECO:0000256" key="1">
    <source>
        <dbReference type="SAM" id="MobiDB-lite"/>
    </source>
</evidence>
<dbReference type="EMBL" id="LRPN01000087">
    <property type="protein sequence ID" value="KWZ80749.1"/>
    <property type="molecule type" value="Genomic_DNA"/>
</dbReference>
<comment type="caution">
    <text evidence="2">The sequence shown here is derived from an EMBL/GenBank/DDBJ whole genome shotgun (WGS) entry which is preliminary data.</text>
</comment>